<protein>
    <submittedName>
        <fullName evidence="2">Uncharacterized protein</fullName>
    </submittedName>
</protein>
<dbReference type="EMBL" id="JABWUV010000014">
    <property type="protein sequence ID" value="KAF6308094.1"/>
    <property type="molecule type" value="Genomic_DNA"/>
</dbReference>
<gene>
    <name evidence="2" type="ORF">mMyoMyo1_008872</name>
</gene>
<evidence type="ECO:0000256" key="1">
    <source>
        <dbReference type="SAM" id="MobiDB-lite"/>
    </source>
</evidence>
<name>A0A7J7U5I7_MYOMY</name>
<feature type="region of interest" description="Disordered" evidence="1">
    <location>
        <begin position="1"/>
        <end position="87"/>
    </location>
</feature>
<organism evidence="2 3">
    <name type="scientific">Myotis myotis</name>
    <name type="common">Greater mouse-eared bat</name>
    <name type="synonym">Vespertilio myotis</name>
    <dbReference type="NCBI Taxonomy" id="51298"/>
    <lineage>
        <taxon>Eukaryota</taxon>
        <taxon>Metazoa</taxon>
        <taxon>Chordata</taxon>
        <taxon>Craniata</taxon>
        <taxon>Vertebrata</taxon>
        <taxon>Euteleostomi</taxon>
        <taxon>Mammalia</taxon>
        <taxon>Eutheria</taxon>
        <taxon>Laurasiatheria</taxon>
        <taxon>Chiroptera</taxon>
        <taxon>Yangochiroptera</taxon>
        <taxon>Vespertilionidae</taxon>
        <taxon>Myotis</taxon>
    </lineage>
</organism>
<feature type="region of interest" description="Disordered" evidence="1">
    <location>
        <begin position="275"/>
        <end position="294"/>
    </location>
</feature>
<proteinExistence type="predicted"/>
<reference evidence="2 3" key="1">
    <citation type="journal article" date="2020" name="Nature">
        <title>Six reference-quality genomes reveal evolution of bat adaptations.</title>
        <authorList>
            <person name="Jebb D."/>
            <person name="Huang Z."/>
            <person name="Pippel M."/>
            <person name="Hughes G.M."/>
            <person name="Lavrichenko K."/>
            <person name="Devanna P."/>
            <person name="Winkler S."/>
            <person name="Jermiin L.S."/>
            <person name="Skirmuntt E.C."/>
            <person name="Katzourakis A."/>
            <person name="Burkitt-Gray L."/>
            <person name="Ray D.A."/>
            <person name="Sullivan K.A.M."/>
            <person name="Roscito J.G."/>
            <person name="Kirilenko B.M."/>
            <person name="Davalos L.M."/>
            <person name="Corthals A.P."/>
            <person name="Power M.L."/>
            <person name="Jones G."/>
            <person name="Ransome R.D."/>
            <person name="Dechmann D.K.N."/>
            <person name="Locatelli A.G."/>
            <person name="Puechmaille S.J."/>
            <person name="Fedrigo O."/>
            <person name="Jarvis E.D."/>
            <person name="Hiller M."/>
            <person name="Vernes S.C."/>
            <person name="Myers E.W."/>
            <person name="Teeling E.C."/>
        </authorList>
    </citation>
    <scope>NUCLEOTIDE SEQUENCE [LARGE SCALE GENOMIC DNA]</scope>
    <source>
        <strain evidence="2">MMyoMyo1</strain>
        <tissue evidence="2">Flight muscle</tissue>
    </source>
</reference>
<comment type="caution">
    <text evidence="2">The sequence shown here is derived from an EMBL/GenBank/DDBJ whole genome shotgun (WGS) entry which is preliminary data.</text>
</comment>
<keyword evidence="3" id="KW-1185">Reference proteome</keyword>
<dbReference type="VEuPathDB" id="HostDB:LOC118669101"/>
<sequence length="302" mass="31785">MTSRSQHAARVPEGSRTPTAGLGQGPGPPERRGQGSRAAHLPHHRAGDAGCARRGTSRAPSPSPPGRPRICRPRSGPLAAPGRPRICLSPHLRAPRICRPRSEPFAAPGRPRICLSPHLRAPRICRPRSEPFAAPGRPRICLSPHLRAPRICRPRSEPFAAPGRPPPAPTAPLTRRRRCPRSPAGSGLLPLSFVFPADSASRPPAPAQVICGSGTAGNAPGTRARAEGPAGRPALSRHFCAWACPGPGGPTPAPGRVRDPVQVLPASRCAQHQPVRQFGEPPAPRGTSWSVSPKPLPVILTL</sequence>
<accession>A0A7J7U5I7</accession>
<dbReference type="Proteomes" id="UP000527355">
    <property type="component" value="Unassembled WGS sequence"/>
</dbReference>
<evidence type="ECO:0000313" key="3">
    <source>
        <dbReference type="Proteomes" id="UP000527355"/>
    </source>
</evidence>
<dbReference type="AlphaFoldDB" id="A0A7J7U5I7"/>
<feature type="region of interest" description="Disordered" evidence="1">
    <location>
        <begin position="155"/>
        <end position="182"/>
    </location>
</feature>
<evidence type="ECO:0000313" key="2">
    <source>
        <dbReference type="EMBL" id="KAF6308094.1"/>
    </source>
</evidence>